<reference evidence="1 2" key="1">
    <citation type="submission" date="2021-06" db="EMBL/GenBank/DDBJ databases">
        <authorList>
            <person name="Kallberg Y."/>
            <person name="Tangrot J."/>
            <person name="Rosling A."/>
        </authorList>
    </citation>
    <scope>NUCLEOTIDE SEQUENCE [LARGE SCALE GENOMIC DNA]</scope>
    <source>
        <strain evidence="1 2">120-4 pot B 10/14</strain>
    </source>
</reference>
<sequence length="65" mass="7733">QQFITEFIKFINNQQKRNVEIEILVDENNENKKNGDTSIEDFKIEILVELYEKQNDLSSLIDNET</sequence>
<proteinExistence type="predicted"/>
<dbReference type="EMBL" id="CAJVQB010133173">
    <property type="protein sequence ID" value="CAG8854090.1"/>
    <property type="molecule type" value="Genomic_DNA"/>
</dbReference>
<keyword evidence="2" id="KW-1185">Reference proteome</keyword>
<dbReference type="Proteomes" id="UP000789901">
    <property type="component" value="Unassembled WGS sequence"/>
</dbReference>
<comment type="caution">
    <text evidence="1">The sequence shown here is derived from an EMBL/GenBank/DDBJ whole genome shotgun (WGS) entry which is preliminary data.</text>
</comment>
<protein>
    <submittedName>
        <fullName evidence="1">45784_t:CDS:1</fullName>
    </submittedName>
</protein>
<accession>A0ABN7XGF5</accession>
<name>A0ABN7XGF5_GIGMA</name>
<feature type="non-terminal residue" evidence="1">
    <location>
        <position position="65"/>
    </location>
</feature>
<organism evidence="1 2">
    <name type="scientific">Gigaspora margarita</name>
    <dbReference type="NCBI Taxonomy" id="4874"/>
    <lineage>
        <taxon>Eukaryota</taxon>
        <taxon>Fungi</taxon>
        <taxon>Fungi incertae sedis</taxon>
        <taxon>Mucoromycota</taxon>
        <taxon>Glomeromycotina</taxon>
        <taxon>Glomeromycetes</taxon>
        <taxon>Diversisporales</taxon>
        <taxon>Gigasporaceae</taxon>
        <taxon>Gigaspora</taxon>
    </lineage>
</organism>
<evidence type="ECO:0000313" key="1">
    <source>
        <dbReference type="EMBL" id="CAG8854090.1"/>
    </source>
</evidence>
<evidence type="ECO:0000313" key="2">
    <source>
        <dbReference type="Proteomes" id="UP000789901"/>
    </source>
</evidence>
<gene>
    <name evidence="1" type="ORF">GMARGA_LOCUS42911</name>
</gene>
<feature type="non-terminal residue" evidence="1">
    <location>
        <position position="1"/>
    </location>
</feature>